<name>A0AB39Z4Q5_DROSZ</name>
<feature type="signal peptide" evidence="1">
    <location>
        <begin position="1"/>
        <end position="20"/>
    </location>
</feature>
<evidence type="ECO:0000256" key="1">
    <source>
        <dbReference type="SAM" id="SignalP"/>
    </source>
</evidence>
<reference evidence="3" key="1">
    <citation type="submission" date="2025-08" db="UniProtKB">
        <authorList>
            <consortium name="RefSeq"/>
        </authorList>
    </citation>
    <scope>IDENTIFICATION</scope>
</reference>
<keyword evidence="2" id="KW-1185">Reference proteome</keyword>
<dbReference type="PANTHER" id="PTHR20898">
    <property type="entry name" value="DAEDALUS ON 3-RELATED-RELATED"/>
    <property type="match status" value="1"/>
</dbReference>
<evidence type="ECO:0008006" key="4">
    <source>
        <dbReference type="Google" id="ProtNLM"/>
    </source>
</evidence>
<feature type="chain" id="PRO_5047315075" description="MD-2-related lipid-recognition domain-containing protein" evidence="1">
    <location>
        <begin position="21"/>
        <end position="188"/>
    </location>
</feature>
<dbReference type="GeneID" id="108008992"/>
<dbReference type="AlphaFoldDB" id="A0AB39Z4Q5"/>
<proteinExistence type="predicted"/>
<dbReference type="SMART" id="SM00697">
    <property type="entry name" value="DM8"/>
    <property type="match status" value="1"/>
</dbReference>
<dbReference type="Pfam" id="PF06477">
    <property type="entry name" value="DUF1091"/>
    <property type="match status" value="1"/>
</dbReference>
<dbReference type="InterPro" id="IPR010512">
    <property type="entry name" value="DUF1091"/>
</dbReference>
<sequence>MSFAWLVLLSSCFLCQMTTTDLVYRMNKIECVVNKARVTNVTCKVKPINWNLALVNMDCFLIVPIMSPDIRVQVFAKDYSNQFQPFLIDVSFNLCEVVGRKNFVPYGVIVWKLFQRFTNANNSCTFSGHLHARNGYLDTSLLPPFPLGVYQVSLTFTDTNSTNRENIANLKFFIEAMDRRKSKKLPKS</sequence>
<keyword evidence="1" id="KW-0732">Signal</keyword>
<dbReference type="PANTHER" id="PTHR20898:SF0">
    <property type="entry name" value="DAEDALUS ON 3-RELATED"/>
    <property type="match status" value="1"/>
</dbReference>
<protein>
    <recommendedName>
        <fullName evidence="4">MD-2-related lipid-recognition domain-containing protein</fullName>
    </recommendedName>
</protein>
<organism evidence="2 3">
    <name type="scientific">Drosophila suzukii</name>
    <name type="common">Spotted-wing drosophila fruit fly</name>
    <dbReference type="NCBI Taxonomy" id="28584"/>
    <lineage>
        <taxon>Eukaryota</taxon>
        <taxon>Metazoa</taxon>
        <taxon>Ecdysozoa</taxon>
        <taxon>Arthropoda</taxon>
        <taxon>Hexapoda</taxon>
        <taxon>Insecta</taxon>
        <taxon>Pterygota</taxon>
        <taxon>Neoptera</taxon>
        <taxon>Endopterygota</taxon>
        <taxon>Diptera</taxon>
        <taxon>Brachycera</taxon>
        <taxon>Muscomorpha</taxon>
        <taxon>Ephydroidea</taxon>
        <taxon>Drosophilidae</taxon>
        <taxon>Drosophila</taxon>
        <taxon>Sophophora</taxon>
    </lineage>
</organism>
<evidence type="ECO:0000313" key="3">
    <source>
        <dbReference type="RefSeq" id="XP_016928424.3"/>
    </source>
</evidence>
<dbReference type="Proteomes" id="UP001652628">
    <property type="component" value="Chromosome 2R"/>
</dbReference>
<accession>A0AB39Z4Q5</accession>
<dbReference type="RefSeq" id="XP_016928424.3">
    <property type="nucleotide sequence ID" value="XM_017072935.3"/>
</dbReference>
<evidence type="ECO:0000313" key="2">
    <source>
        <dbReference type="Proteomes" id="UP001652628"/>
    </source>
</evidence>
<gene>
    <name evidence="3" type="primary">LOC108008992</name>
</gene>